<accession>A0A1M5BMC9</accession>
<keyword evidence="2" id="KW-1185">Reference proteome</keyword>
<protein>
    <recommendedName>
        <fullName evidence="3">Universal stress protein family protein</fullName>
    </recommendedName>
</protein>
<evidence type="ECO:0000313" key="1">
    <source>
        <dbReference type="EMBL" id="SHF43555.1"/>
    </source>
</evidence>
<dbReference type="STRING" id="1073325.SAMN05444483_10194"/>
<dbReference type="Proteomes" id="UP000183945">
    <property type="component" value="Unassembled WGS sequence"/>
</dbReference>
<sequence length="34" mass="3863">MKIFVPIDFSQSSNIVVEYATKVTKTLKSNNIFV</sequence>
<gene>
    <name evidence="1" type="ORF">SAMN05444483_10194</name>
</gene>
<reference evidence="2" key="1">
    <citation type="submission" date="2016-11" db="EMBL/GenBank/DDBJ databases">
        <authorList>
            <person name="Varghese N."/>
            <person name="Submissions S."/>
        </authorList>
    </citation>
    <scope>NUCLEOTIDE SEQUENCE [LARGE SCALE GENOMIC DNA]</scope>
    <source>
        <strain evidence="2">DSM 24579</strain>
    </source>
</reference>
<evidence type="ECO:0008006" key="3">
    <source>
        <dbReference type="Google" id="ProtNLM"/>
    </source>
</evidence>
<proteinExistence type="predicted"/>
<name>A0A1M5BMC9_SALEC</name>
<dbReference type="EMBL" id="FQVT01000001">
    <property type="protein sequence ID" value="SHF43555.1"/>
    <property type="molecule type" value="Genomic_DNA"/>
</dbReference>
<evidence type="ECO:0000313" key="2">
    <source>
        <dbReference type="Proteomes" id="UP000183945"/>
    </source>
</evidence>
<organism evidence="1 2">
    <name type="scientific">Salegentibacter echinorum</name>
    <dbReference type="NCBI Taxonomy" id="1073325"/>
    <lineage>
        <taxon>Bacteria</taxon>
        <taxon>Pseudomonadati</taxon>
        <taxon>Bacteroidota</taxon>
        <taxon>Flavobacteriia</taxon>
        <taxon>Flavobacteriales</taxon>
        <taxon>Flavobacteriaceae</taxon>
        <taxon>Salegentibacter</taxon>
    </lineage>
</organism>
<dbReference type="AlphaFoldDB" id="A0A1M5BMC9"/>